<name>A0A518G167_9BACT</name>
<evidence type="ECO:0000313" key="2">
    <source>
        <dbReference type="Proteomes" id="UP000318017"/>
    </source>
</evidence>
<gene>
    <name evidence="1" type="ORF">Q31a_05580</name>
</gene>
<dbReference type="EMBL" id="CP036298">
    <property type="protein sequence ID" value="QDV22274.1"/>
    <property type="molecule type" value="Genomic_DNA"/>
</dbReference>
<dbReference type="AlphaFoldDB" id="A0A518G167"/>
<dbReference type="KEGG" id="ahel:Q31a_05580"/>
<protein>
    <submittedName>
        <fullName evidence="1">Uncharacterized protein</fullName>
    </submittedName>
</protein>
<dbReference type="Proteomes" id="UP000318017">
    <property type="component" value="Chromosome"/>
</dbReference>
<proteinExistence type="predicted"/>
<evidence type="ECO:0000313" key="1">
    <source>
        <dbReference type="EMBL" id="QDV22274.1"/>
    </source>
</evidence>
<keyword evidence="2" id="KW-1185">Reference proteome</keyword>
<organism evidence="1 2">
    <name type="scientific">Aureliella helgolandensis</name>
    <dbReference type="NCBI Taxonomy" id="2527968"/>
    <lineage>
        <taxon>Bacteria</taxon>
        <taxon>Pseudomonadati</taxon>
        <taxon>Planctomycetota</taxon>
        <taxon>Planctomycetia</taxon>
        <taxon>Pirellulales</taxon>
        <taxon>Pirellulaceae</taxon>
        <taxon>Aureliella</taxon>
    </lineage>
</organism>
<accession>A0A518G167</accession>
<reference evidence="1 2" key="1">
    <citation type="submission" date="2019-02" db="EMBL/GenBank/DDBJ databases">
        <title>Deep-cultivation of Planctomycetes and their phenomic and genomic characterization uncovers novel biology.</title>
        <authorList>
            <person name="Wiegand S."/>
            <person name="Jogler M."/>
            <person name="Boedeker C."/>
            <person name="Pinto D."/>
            <person name="Vollmers J."/>
            <person name="Rivas-Marin E."/>
            <person name="Kohn T."/>
            <person name="Peeters S.H."/>
            <person name="Heuer A."/>
            <person name="Rast P."/>
            <person name="Oberbeckmann S."/>
            <person name="Bunk B."/>
            <person name="Jeske O."/>
            <person name="Meyerdierks A."/>
            <person name="Storesund J.E."/>
            <person name="Kallscheuer N."/>
            <person name="Luecker S."/>
            <person name="Lage O.M."/>
            <person name="Pohl T."/>
            <person name="Merkel B.J."/>
            <person name="Hornburger P."/>
            <person name="Mueller R.-W."/>
            <person name="Bruemmer F."/>
            <person name="Labrenz M."/>
            <person name="Spormann A.M."/>
            <person name="Op den Camp H."/>
            <person name="Overmann J."/>
            <person name="Amann R."/>
            <person name="Jetten M.S.M."/>
            <person name="Mascher T."/>
            <person name="Medema M.H."/>
            <person name="Devos D.P."/>
            <person name="Kaster A.-K."/>
            <person name="Ovreas L."/>
            <person name="Rohde M."/>
            <person name="Galperin M.Y."/>
            <person name="Jogler C."/>
        </authorList>
    </citation>
    <scope>NUCLEOTIDE SEQUENCE [LARGE SCALE GENOMIC DNA]</scope>
    <source>
        <strain evidence="1 2">Q31a</strain>
    </source>
</reference>
<sequence length="66" mass="7144">MQSPEKLVRGYYSVSGLCRVPKSLGGRMPLWGGVALSSPARLSEDAHPCESTGESSAANWQLFFQD</sequence>